<dbReference type="SUPFAM" id="SSF50447">
    <property type="entry name" value="Translation proteins"/>
    <property type="match status" value="1"/>
</dbReference>
<dbReference type="Gene3D" id="3.30.930.10">
    <property type="entry name" value="Bira Bifunctional Protein, Domain 2"/>
    <property type="match status" value="1"/>
</dbReference>
<evidence type="ECO:0000256" key="6">
    <source>
        <dbReference type="ARBA" id="ARBA00022741"/>
    </source>
</evidence>
<dbReference type="PANTHER" id="PTHR11777:SF9">
    <property type="entry name" value="ALANINE--TRNA LIGASE, CYTOPLASMIC"/>
    <property type="match status" value="1"/>
</dbReference>
<dbReference type="GO" id="GO:0002161">
    <property type="term" value="F:aminoacyl-tRNA deacylase activity"/>
    <property type="evidence" value="ECO:0007669"/>
    <property type="project" value="TreeGrafter"/>
</dbReference>
<dbReference type="InterPro" id="IPR018162">
    <property type="entry name" value="Ala-tRNA-ligase_IIc_anticod-bd"/>
</dbReference>
<keyword evidence="17" id="KW-1185">Reference proteome</keyword>
<evidence type="ECO:0000256" key="15">
    <source>
        <dbReference type="SAM" id="Coils"/>
    </source>
</evidence>
<keyword evidence="15" id="KW-0175">Coiled coil</keyword>
<dbReference type="CDD" id="cd00673">
    <property type="entry name" value="AlaRS_core"/>
    <property type="match status" value="1"/>
</dbReference>
<feature type="binding site" evidence="14">
    <location>
        <position position="769"/>
    </location>
    <ligand>
        <name>Zn(2+)</name>
        <dbReference type="ChEBI" id="CHEBI:29105"/>
    </ligand>
</feature>
<comment type="catalytic activity">
    <reaction evidence="13 14">
        <text>tRNA(Ala) + L-alanine + ATP = L-alanyl-tRNA(Ala) + AMP + diphosphate</text>
        <dbReference type="Rhea" id="RHEA:12540"/>
        <dbReference type="Rhea" id="RHEA-COMP:9657"/>
        <dbReference type="Rhea" id="RHEA-COMP:9923"/>
        <dbReference type="ChEBI" id="CHEBI:30616"/>
        <dbReference type="ChEBI" id="CHEBI:33019"/>
        <dbReference type="ChEBI" id="CHEBI:57972"/>
        <dbReference type="ChEBI" id="CHEBI:78442"/>
        <dbReference type="ChEBI" id="CHEBI:78497"/>
        <dbReference type="ChEBI" id="CHEBI:456215"/>
        <dbReference type="EC" id="6.1.1.7"/>
    </reaction>
</comment>
<dbReference type="HAMAP" id="MF_00036_B">
    <property type="entry name" value="Ala_tRNA_synth_B"/>
    <property type="match status" value="1"/>
</dbReference>
<dbReference type="InterPro" id="IPR018163">
    <property type="entry name" value="Thr/Ala-tRNA-synth_IIc_edit"/>
</dbReference>
<keyword evidence="7 14" id="KW-0862">Zinc</keyword>
<dbReference type="InterPro" id="IPR018164">
    <property type="entry name" value="Ala-tRNA-synth_IIc_N"/>
</dbReference>
<comment type="subunit">
    <text evidence="14">Monomer.</text>
</comment>
<dbReference type="Proteomes" id="UP000504631">
    <property type="component" value="Unplaced"/>
</dbReference>
<dbReference type="Gene3D" id="3.30.980.10">
    <property type="entry name" value="Threonyl-trna Synthetase, Chain A, domain 2"/>
    <property type="match status" value="1"/>
</dbReference>
<keyword evidence="3 14" id="KW-0820">tRNA-binding</keyword>
<keyword evidence="4 14" id="KW-0436">Ligase</keyword>
<dbReference type="KEGG" id="bvk:117239558"/>
<comment type="domain">
    <text evidence="14">Consists of three domains; the N-terminal catalytic domain, the editing domain and the C-terminal C-Ala domain. The editing domain removes incorrectly charged amino acids, while the C-Ala domain, along with tRNA(Ala), serves as a bridge to cooperatively bring together the editing and aminoacylation centers thus stimulating deacylation of misacylated tRNAs.</text>
</comment>
<dbReference type="InterPro" id="IPR045864">
    <property type="entry name" value="aa-tRNA-synth_II/BPL/LPL"/>
</dbReference>
<dbReference type="FunFam" id="3.30.930.10:FF:000011">
    <property type="entry name" value="Alanine--tRNA ligase, cytoplasmic"/>
    <property type="match status" value="1"/>
</dbReference>
<evidence type="ECO:0000256" key="1">
    <source>
        <dbReference type="ARBA" id="ARBA00008226"/>
    </source>
</evidence>
<feature type="binding site" evidence="14">
    <location>
        <position position="773"/>
    </location>
    <ligand>
        <name>Zn(2+)</name>
        <dbReference type="ChEBI" id="CHEBI:29105"/>
    </ligand>
</feature>
<keyword evidence="10 14" id="KW-0648">Protein biosynthesis</keyword>
<sequence>MNHILRVRMYSSGTVSAIQKSAKSIRNEFLDYFKKDLGHTFIRSSPVISYNDHTIAFVNAGMNQFKGIFLDYYNPPAMKVTNSQKCIRISGKHNDLNIVGNDSYHHTFFEMLGSWSFGSYFKEEACRYAWNLLTKHYGINEECLYVTYFGGDERLELEPDLECKDVWLSIGIREDKVLPFGLQENFWEMGISGPCGPCTEIHIDHTKQLKNRCMQINKGYTDLTELWNIVFIQYERLSNGTIVPLPKHYVDTGMGFERLVAVLQGKQSNYDTDIFQPFFKTIQKYTKAPEYKGKFYNDENELDSGYRILADHSRMITVALADGVIPEQSNKLRKIIRKSIDVSEKVFKKQGILSELSYIVVETLGDVYPELQENLKKVQKIIEFEEELYKKLKHDCCKQWTNIVKTYPQLSSITEQLIPGLGDGYKYLQRVLNNLEGSNVLSGSVAFKLYDTYGLSVEIITKLANIESLYFDKVAFQKELECLKNRSRIGLEKSSITDIKKSLEILEENCIPKTDDSFKYKCVLNGNSYEFPKVESKIMALIINDNTIINKENENTNKNIHSTVNETITNYNAESDKDKIGLILDKTLCYSTQGGQISDKAIICSKNWTFNVYDVKKINGYVIHYGKFVQTDLRKWIEELNLKDDCLVSIEPEFRVGVMQHHTATHLLHASIQQIMQAVYLRNSTIIPHSLKCQFNSFGENLSFRQLKEIEELINNVIIANVPVTTKILNALELLAESSVTLIPGEIHFYKDIRLIEINFHDLRSKEACCGTHVFKTGELKYFCFLNYFSKGTSNFTLEATVGSLARSAKLAGENIHYKILDLENELKNGKVSRKKFKTISKKIESEIKNPNRIPIPYLIKEECLMKLKDLDKIFHIQMQEIKKYSRKQKGMD</sequence>
<dbReference type="GeneID" id="117239558"/>
<accession>A0A6J3L924</accession>
<evidence type="ECO:0000256" key="3">
    <source>
        <dbReference type="ARBA" id="ARBA00022555"/>
    </source>
</evidence>
<dbReference type="InterPro" id="IPR002318">
    <property type="entry name" value="Ala-tRNA-lgiase_IIc"/>
</dbReference>
<comment type="cofactor">
    <cofactor evidence="14">
        <name>Zn(2+)</name>
        <dbReference type="ChEBI" id="CHEBI:29105"/>
    </cofactor>
    <text evidence="14">Binds 1 zinc ion per subunit.</text>
</comment>
<evidence type="ECO:0000256" key="13">
    <source>
        <dbReference type="ARBA" id="ARBA00048300"/>
    </source>
</evidence>
<feature type="domain" description="Alanyl-transfer RNA synthetases family profile" evidence="16">
    <location>
        <begin position="20"/>
        <end position="812"/>
    </location>
</feature>
<evidence type="ECO:0000256" key="12">
    <source>
        <dbReference type="ARBA" id="ARBA00032577"/>
    </source>
</evidence>
<dbReference type="GO" id="GO:0008270">
    <property type="term" value="F:zinc ion binding"/>
    <property type="evidence" value="ECO:0007669"/>
    <property type="project" value="UniProtKB-UniRule"/>
</dbReference>
<dbReference type="PANTHER" id="PTHR11777">
    <property type="entry name" value="ALANYL-TRNA SYNTHETASE"/>
    <property type="match status" value="1"/>
</dbReference>
<evidence type="ECO:0000256" key="11">
    <source>
        <dbReference type="ARBA" id="ARBA00023146"/>
    </source>
</evidence>
<keyword evidence="6 14" id="KW-0547">Nucleotide-binding</keyword>
<evidence type="ECO:0000256" key="2">
    <source>
        <dbReference type="ARBA" id="ARBA00013168"/>
    </source>
</evidence>
<dbReference type="GO" id="GO:0006419">
    <property type="term" value="P:alanyl-tRNA aminoacylation"/>
    <property type="evidence" value="ECO:0007669"/>
    <property type="project" value="InterPro"/>
</dbReference>
<proteinExistence type="inferred from homology"/>
<keyword evidence="5 14" id="KW-0479">Metal-binding</keyword>
<dbReference type="InterPro" id="IPR050058">
    <property type="entry name" value="Ala-tRNA_ligase"/>
</dbReference>
<dbReference type="GO" id="GO:0005524">
    <property type="term" value="F:ATP binding"/>
    <property type="evidence" value="ECO:0007669"/>
    <property type="project" value="UniProtKB-UniRule"/>
</dbReference>
<comment type="function">
    <text evidence="14">Catalyzes the attachment of alanine to tRNA(Ala) in a two-step reaction: alanine is first activated by ATP to form Ala-AMP and then transferred to the acceptor end of tRNA(Ala). Also edits incorrectly charged tRNA(Ala) via its editing domain.</text>
</comment>
<feature type="coiled-coil region" evidence="15">
    <location>
        <begin position="368"/>
        <end position="395"/>
    </location>
</feature>
<evidence type="ECO:0000256" key="5">
    <source>
        <dbReference type="ARBA" id="ARBA00022723"/>
    </source>
</evidence>
<dbReference type="RefSeq" id="XP_033361116.1">
    <property type="nucleotide sequence ID" value="XM_033505225.1"/>
</dbReference>
<evidence type="ECO:0000256" key="10">
    <source>
        <dbReference type="ARBA" id="ARBA00022917"/>
    </source>
</evidence>
<dbReference type="CTD" id="38595"/>
<evidence type="ECO:0000256" key="8">
    <source>
        <dbReference type="ARBA" id="ARBA00022840"/>
    </source>
</evidence>
<dbReference type="PROSITE" id="PS50860">
    <property type="entry name" value="AA_TRNA_LIGASE_II_ALA"/>
    <property type="match status" value="1"/>
</dbReference>
<dbReference type="GO" id="GO:0000049">
    <property type="term" value="F:tRNA binding"/>
    <property type="evidence" value="ECO:0007669"/>
    <property type="project" value="UniProtKB-KW"/>
</dbReference>
<dbReference type="AlphaFoldDB" id="A0A6J3L924"/>
<keyword evidence="11 14" id="KW-0030">Aminoacyl-tRNA synthetase</keyword>
<dbReference type="InterPro" id="IPR018165">
    <property type="entry name" value="Ala-tRNA-synth_IIc_core"/>
</dbReference>
<feature type="binding site" evidence="14">
    <location>
        <position position="662"/>
    </location>
    <ligand>
        <name>Zn(2+)</name>
        <dbReference type="ChEBI" id="CHEBI:29105"/>
    </ligand>
</feature>
<dbReference type="InterPro" id="IPR023033">
    <property type="entry name" value="Ala_tRNA_ligase_euk/bac"/>
</dbReference>
<protein>
    <recommendedName>
        <fullName evidence="2">alanine--tRNA ligase</fullName>
        <ecNumber evidence="2">6.1.1.7</ecNumber>
    </recommendedName>
    <alternativeName>
        <fullName evidence="12">Alanyl-tRNA synthetase</fullName>
    </alternativeName>
</protein>
<dbReference type="GO" id="GO:0004813">
    <property type="term" value="F:alanine-tRNA ligase activity"/>
    <property type="evidence" value="ECO:0007669"/>
    <property type="project" value="UniProtKB-UniRule"/>
</dbReference>
<comment type="similarity">
    <text evidence="1 14">Belongs to the class-II aminoacyl-tRNA synthetase family.</text>
</comment>
<gene>
    <name evidence="18" type="primary">LOC117239558</name>
</gene>
<dbReference type="InterPro" id="IPR009000">
    <property type="entry name" value="Transl_B-barrel_sf"/>
</dbReference>
<dbReference type="SUPFAM" id="SSF101353">
    <property type="entry name" value="Putative anticodon-binding domain of alanyl-tRNA synthetase (AlaRS)"/>
    <property type="match status" value="1"/>
</dbReference>
<evidence type="ECO:0000256" key="7">
    <source>
        <dbReference type="ARBA" id="ARBA00022833"/>
    </source>
</evidence>
<evidence type="ECO:0000256" key="14">
    <source>
        <dbReference type="HAMAP-Rule" id="MF_03133"/>
    </source>
</evidence>
<evidence type="ECO:0000313" key="17">
    <source>
        <dbReference type="Proteomes" id="UP000504631"/>
    </source>
</evidence>
<dbReference type="GO" id="GO:0005739">
    <property type="term" value="C:mitochondrion"/>
    <property type="evidence" value="ECO:0007669"/>
    <property type="project" value="TreeGrafter"/>
</dbReference>
<keyword evidence="9 14" id="KW-0694">RNA-binding</keyword>
<feature type="binding site" evidence="14">
    <location>
        <position position="666"/>
    </location>
    <ligand>
        <name>Zn(2+)</name>
        <dbReference type="ChEBI" id="CHEBI:29105"/>
    </ligand>
</feature>
<dbReference type="Gene3D" id="2.40.30.130">
    <property type="match status" value="1"/>
</dbReference>
<name>A0A6J3L924_9HYME</name>
<organism evidence="17 18">
    <name type="scientific">Bombus vosnesenskii</name>
    <dbReference type="NCBI Taxonomy" id="207650"/>
    <lineage>
        <taxon>Eukaryota</taxon>
        <taxon>Metazoa</taxon>
        <taxon>Ecdysozoa</taxon>
        <taxon>Arthropoda</taxon>
        <taxon>Hexapoda</taxon>
        <taxon>Insecta</taxon>
        <taxon>Pterygota</taxon>
        <taxon>Neoptera</taxon>
        <taxon>Endopterygota</taxon>
        <taxon>Hymenoptera</taxon>
        <taxon>Apocrita</taxon>
        <taxon>Aculeata</taxon>
        <taxon>Apoidea</taxon>
        <taxon>Anthophila</taxon>
        <taxon>Apidae</taxon>
        <taxon>Bombus</taxon>
        <taxon>Pyrobombus</taxon>
    </lineage>
</organism>
<dbReference type="SUPFAM" id="SSF55186">
    <property type="entry name" value="ThrRS/AlaRS common domain"/>
    <property type="match status" value="1"/>
</dbReference>
<dbReference type="PRINTS" id="PR00980">
    <property type="entry name" value="TRNASYNTHALA"/>
</dbReference>
<evidence type="ECO:0000259" key="16">
    <source>
        <dbReference type="PROSITE" id="PS50860"/>
    </source>
</evidence>
<evidence type="ECO:0000313" key="18">
    <source>
        <dbReference type="RefSeq" id="XP_033361116.1"/>
    </source>
</evidence>
<dbReference type="SUPFAM" id="SSF55681">
    <property type="entry name" value="Class II aaRS and biotin synthetases"/>
    <property type="match status" value="1"/>
</dbReference>
<evidence type="ECO:0000256" key="4">
    <source>
        <dbReference type="ARBA" id="ARBA00022598"/>
    </source>
</evidence>
<evidence type="ECO:0000256" key="9">
    <source>
        <dbReference type="ARBA" id="ARBA00022884"/>
    </source>
</evidence>
<reference evidence="18" key="1">
    <citation type="submission" date="2025-08" db="UniProtKB">
        <authorList>
            <consortium name="RefSeq"/>
        </authorList>
    </citation>
    <scope>IDENTIFICATION</scope>
    <source>
        <tissue evidence="18">Muscle</tissue>
    </source>
</reference>
<keyword evidence="8 14" id="KW-0067">ATP-binding</keyword>
<dbReference type="EC" id="6.1.1.7" evidence="2"/>
<dbReference type="Pfam" id="PF01411">
    <property type="entry name" value="tRNA-synt_2c"/>
    <property type="match status" value="2"/>
</dbReference>